<dbReference type="PROSITE" id="PS50929">
    <property type="entry name" value="ABC_TM1F"/>
    <property type="match status" value="1"/>
</dbReference>
<keyword evidence="7 8" id="KW-0472">Membrane</keyword>
<evidence type="ECO:0000313" key="12">
    <source>
        <dbReference type="EMBL" id="TDN87014.1"/>
    </source>
</evidence>
<evidence type="ECO:0000256" key="3">
    <source>
        <dbReference type="ARBA" id="ARBA00022741"/>
    </source>
</evidence>
<keyword evidence="5 12" id="KW-0067">ATP-binding</keyword>
<name>A0A4R6G0L5_9SPHN</name>
<dbReference type="Gene3D" id="1.20.1560.10">
    <property type="entry name" value="ABC transporter type 1, transmembrane domain"/>
    <property type="match status" value="1"/>
</dbReference>
<dbReference type="GO" id="GO:0008233">
    <property type="term" value="F:peptidase activity"/>
    <property type="evidence" value="ECO:0007669"/>
    <property type="project" value="InterPro"/>
</dbReference>
<feature type="domain" description="ABC transporter" evidence="9">
    <location>
        <begin position="484"/>
        <end position="718"/>
    </location>
</feature>
<dbReference type="GO" id="GO:0015421">
    <property type="term" value="F:ABC-type oligopeptide transporter activity"/>
    <property type="evidence" value="ECO:0007669"/>
    <property type="project" value="TreeGrafter"/>
</dbReference>
<feature type="transmembrane region" description="Helical" evidence="8">
    <location>
        <begin position="276"/>
        <end position="300"/>
    </location>
</feature>
<evidence type="ECO:0000259" key="9">
    <source>
        <dbReference type="PROSITE" id="PS50893"/>
    </source>
</evidence>
<dbReference type="NCBIfam" id="TIGR03375">
    <property type="entry name" value="type_I_sec_LssB"/>
    <property type="match status" value="1"/>
</dbReference>
<dbReference type="PROSITE" id="PS50893">
    <property type="entry name" value="ABC_TRANSPORTER_2"/>
    <property type="match status" value="1"/>
</dbReference>
<dbReference type="InterPro" id="IPR039421">
    <property type="entry name" value="Type_1_exporter"/>
</dbReference>
<feature type="transmembrane region" description="Helical" evidence="8">
    <location>
        <begin position="204"/>
        <end position="221"/>
    </location>
</feature>
<organism evidence="12 13">
    <name type="scientific">Stakelama pacifica</name>
    <dbReference type="NCBI Taxonomy" id="517720"/>
    <lineage>
        <taxon>Bacteria</taxon>
        <taxon>Pseudomonadati</taxon>
        <taxon>Pseudomonadota</taxon>
        <taxon>Alphaproteobacteria</taxon>
        <taxon>Sphingomonadales</taxon>
        <taxon>Sphingomonadaceae</taxon>
        <taxon>Stakelama</taxon>
    </lineage>
</organism>
<feature type="transmembrane region" description="Helical" evidence="8">
    <location>
        <begin position="306"/>
        <end position="323"/>
    </location>
</feature>
<dbReference type="RefSeq" id="WP_229668056.1">
    <property type="nucleotide sequence ID" value="NZ_BMLU01000001.1"/>
</dbReference>
<dbReference type="Pfam" id="PF00005">
    <property type="entry name" value="ABC_tran"/>
    <property type="match status" value="1"/>
</dbReference>
<feature type="domain" description="Peptidase C39" evidence="11">
    <location>
        <begin position="12"/>
        <end position="134"/>
    </location>
</feature>
<keyword evidence="3" id="KW-0547">Nucleotide-binding</keyword>
<dbReference type="GO" id="GO:0005524">
    <property type="term" value="F:ATP binding"/>
    <property type="evidence" value="ECO:0007669"/>
    <property type="project" value="UniProtKB-KW"/>
</dbReference>
<dbReference type="GO" id="GO:0016887">
    <property type="term" value="F:ATP hydrolysis activity"/>
    <property type="evidence" value="ECO:0007669"/>
    <property type="project" value="InterPro"/>
</dbReference>
<accession>A0A4R6G0L5</accession>
<dbReference type="InterPro" id="IPR011527">
    <property type="entry name" value="ABC1_TM_dom"/>
</dbReference>
<keyword evidence="2 8" id="KW-0812">Transmembrane</keyword>
<proteinExistence type="predicted"/>
<comment type="subcellular location">
    <subcellularLocation>
        <location evidence="1">Cell membrane</location>
        <topology evidence="1">Multi-pass membrane protein</topology>
    </subcellularLocation>
</comment>
<dbReference type="SUPFAM" id="SSF52540">
    <property type="entry name" value="P-loop containing nucleoside triphosphate hydrolases"/>
    <property type="match status" value="1"/>
</dbReference>
<dbReference type="CDD" id="cd18587">
    <property type="entry name" value="ABC_6TM_LapB_like"/>
    <property type="match status" value="1"/>
</dbReference>
<dbReference type="InterPro" id="IPR036640">
    <property type="entry name" value="ABC1_TM_sf"/>
</dbReference>
<dbReference type="Pfam" id="PF00664">
    <property type="entry name" value="ABC_membrane"/>
    <property type="match status" value="1"/>
</dbReference>
<evidence type="ECO:0000313" key="13">
    <source>
        <dbReference type="Proteomes" id="UP000295493"/>
    </source>
</evidence>
<evidence type="ECO:0000259" key="11">
    <source>
        <dbReference type="PROSITE" id="PS50990"/>
    </source>
</evidence>
<evidence type="ECO:0000256" key="8">
    <source>
        <dbReference type="SAM" id="Phobius"/>
    </source>
</evidence>
<dbReference type="PANTHER" id="PTHR43394:SF1">
    <property type="entry name" value="ATP-BINDING CASSETTE SUB-FAMILY B MEMBER 10, MITOCHONDRIAL"/>
    <property type="match status" value="1"/>
</dbReference>
<gene>
    <name evidence="12" type="ORF">EV664_101593</name>
</gene>
<comment type="caution">
    <text evidence="12">The sequence shown here is derived from an EMBL/GenBank/DDBJ whole genome shotgun (WGS) entry which is preliminary data.</text>
</comment>
<dbReference type="PROSITE" id="PS50990">
    <property type="entry name" value="PEPTIDASE_C39"/>
    <property type="match status" value="1"/>
</dbReference>
<dbReference type="SUPFAM" id="SSF90123">
    <property type="entry name" value="ABC transporter transmembrane region"/>
    <property type="match status" value="1"/>
</dbReference>
<dbReference type="Gene3D" id="3.40.50.300">
    <property type="entry name" value="P-loop containing nucleotide triphosphate hydrolases"/>
    <property type="match status" value="1"/>
</dbReference>
<evidence type="ECO:0000256" key="1">
    <source>
        <dbReference type="ARBA" id="ARBA00004651"/>
    </source>
</evidence>
<dbReference type="InterPro" id="IPR003593">
    <property type="entry name" value="AAA+_ATPase"/>
</dbReference>
<dbReference type="EMBL" id="SNWD01000001">
    <property type="protein sequence ID" value="TDN87014.1"/>
    <property type="molecule type" value="Genomic_DNA"/>
</dbReference>
<evidence type="ECO:0000256" key="6">
    <source>
        <dbReference type="ARBA" id="ARBA00022989"/>
    </source>
</evidence>
<evidence type="ECO:0000256" key="5">
    <source>
        <dbReference type="ARBA" id="ARBA00022840"/>
    </source>
</evidence>
<dbReference type="InterPro" id="IPR005074">
    <property type="entry name" value="Peptidase_C39"/>
</dbReference>
<protein>
    <submittedName>
        <fullName evidence="12">ATP-binding cassette subfamily C protein LapB</fullName>
    </submittedName>
</protein>
<dbReference type="InterPro" id="IPR017750">
    <property type="entry name" value="ATPase_T1SS"/>
</dbReference>
<dbReference type="PANTHER" id="PTHR43394">
    <property type="entry name" value="ATP-DEPENDENT PERMEASE MDL1, MITOCHONDRIAL"/>
    <property type="match status" value="1"/>
</dbReference>
<reference evidence="12 13" key="1">
    <citation type="submission" date="2019-03" db="EMBL/GenBank/DDBJ databases">
        <title>Genomic Encyclopedia of Type Strains, Phase IV (KMG-IV): sequencing the most valuable type-strain genomes for metagenomic binning, comparative biology and taxonomic classification.</title>
        <authorList>
            <person name="Goeker M."/>
        </authorList>
    </citation>
    <scope>NUCLEOTIDE SEQUENCE [LARGE SCALE GENOMIC DNA]</scope>
    <source>
        <strain evidence="12 13">DSM 25059</strain>
    </source>
</reference>
<evidence type="ECO:0000256" key="7">
    <source>
        <dbReference type="ARBA" id="ARBA00023136"/>
    </source>
</evidence>
<dbReference type="InterPro" id="IPR003439">
    <property type="entry name" value="ABC_transporter-like_ATP-bd"/>
</dbReference>
<feature type="domain" description="ABC transmembrane type-1" evidence="10">
    <location>
        <begin position="170"/>
        <end position="448"/>
    </location>
</feature>
<evidence type="ECO:0000256" key="2">
    <source>
        <dbReference type="ARBA" id="ARBA00022692"/>
    </source>
</evidence>
<feature type="transmembrane region" description="Helical" evidence="8">
    <location>
        <begin position="166"/>
        <end position="192"/>
    </location>
</feature>
<dbReference type="Gene3D" id="3.90.70.10">
    <property type="entry name" value="Cysteine proteinases"/>
    <property type="match status" value="1"/>
</dbReference>
<dbReference type="Proteomes" id="UP000295493">
    <property type="component" value="Unassembled WGS sequence"/>
</dbReference>
<dbReference type="SMART" id="SM00382">
    <property type="entry name" value="AAA"/>
    <property type="match status" value="1"/>
</dbReference>
<dbReference type="AlphaFoldDB" id="A0A4R6G0L5"/>
<dbReference type="InterPro" id="IPR027417">
    <property type="entry name" value="P-loop_NTPase"/>
</dbReference>
<keyword evidence="6 8" id="KW-1133">Transmembrane helix</keyword>
<keyword evidence="4" id="KW-0378">Hydrolase</keyword>
<evidence type="ECO:0000259" key="10">
    <source>
        <dbReference type="PROSITE" id="PS50929"/>
    </source>
</evidence>
<keyword evidence="13" id="KW-1185">Reference proteome</keyword>
<evidence type="ECO:0000256" key="4">
    <source>
        <dbReference type="ARBA" id="ARBA00022801"/>
    </source>
</evidence>
<dbReference type="GO" id="GO:0006508">
    <property type="term" value="P:proteolysis"/>
    <property type="evidence" value="ECO:0007669"/>
    <property type="project" value="InterPro"/>
</dbReference>
<sequence length="723" mass="78925">MKVTVQSDGEARSDSLTRWVDMLRIVARQYRLPLSEQSARNAGAWQSSESEQKMVRAIARASGLGVRFSDAKEMRLTRWRLPLIARLDDGELALVTALEAEGGASVTLSGDDGMASRMPVDQLLESTIFFVIPRPARSAPDPRVDAYIRPYEEHWLRRILLRDAPAYGHVMVASIIANCLALATVLFSMQVYDRVVPAKSMPTLYILFIGVLLAIGFDFLLQRLRMEIVDVLGKRADLRMSDRVFGHALRVRTSARPRSTGTFIAQLRDLDQVRDLLTSTTVAAIADLPFFLLFLTILWFIGGVLALVPLGAAVLLVVPGILAQRRMRNYATEAMRESSLRNALLVESVQGIEDIKTLQAEDRFQQQWNHYNSVSGEAQLKLRGLTNGLTIWTRNVQNGVYAGVVFVGAPMVIAGDITTGALVAVSILGSRMMAPMAQVSQLLSRFQQARIAAQGLDEIMALPVDAPEAEQRIPLPAIAGSFALRQAAFAYGEPDAPPALTIAALDIAQGEKVGLLGRNGAGKSTLLQGLSGLMRPVAGEVLIDDLAMHQVDPADLRRDIGVLTQDSRLFHGTLRENLTLGAPQASAQAIWQALAMVGAAPFVKQLRDGLEHVVLEGGKGLSGGQVQTLLLARLLLRDPAVVLLDEPTAAMDETAERQFIQRFKPWAAERTVILATHRMRVLDMVDRVIVIDSGRIVLDQPRDAALRTMQQAKGQQAKASSAA</sequence>
<dbReference type="GO" id="GO:0005886">
    <property type="term" value="C:plasma membrane"/>
    <property type="evidence" value="ECO:0007669"/>
    <property type="project" value="UniProtKB-SubCell"/>
</dbReference>